<feature type="compositionally biased region" description="Basic and acidic residues" evidence="2">
    <location>
        <begin position="46"/>
        <end position="59"/>
    </location>
</feature>
<organism evidence="3 4">
    <name type="scientific">Brassica cretica</name>
    <name type="common">Mustard</name>
    <dbReference type="NCBI Taxonomy" id="69181"/>
    <lineage>
        <taxon>Eukaryota</taxon>
        <taxon>Viridiplantae</taxon>
        <taxon>Streptophyta</taxon>
        <taxon>Embryophyta</taxon>
        <taxon>Tracheophyta</taxon>
        <taxon>Spermatophyta</taxon>
        <taxon>Magnoliopsida</taxon>
        <taxon>eudicotyledons</taxon>
        <taxon>Gunneridae</taxon>
        <taxon>Pentapetalae</taxon>
        <taxon>rosids</taxon>
        <taxon>malvids</taxon>
        <taxon>Brassicales</taxon>
        <taxon>Brassicaceae</taxon>
        <taxon>Brassiceae</taxon>
        <taxon>Brassica</taxon>
    </lineage>
</organism>
<protein>
    <submittedName>
        <fullName evidence="3">Uncharacterized protein</fullName>
    </submittedName>
</protein>
<feature type="compositionally biased region" description="Polar residues" evidence="2">
    <location>
        <begin position="22"/>
        <end position="36"/>
    </location>
</feature>
<feature type="coiled-coil region" evidence="1">
    <location>
        <begin position="511"/>
        <end position="587"/>
    </location>
</feature>
<feature type="region of interest" description="Disordered" evidence="2">
    <location>
        <begin position="262"/>
        <end position="415"/>
    </location>
</feature>
<dbReference type="EMBL" id="QGKX02001521">
    <property type="protein sequence ID" value="KAF3511315.1"/>
    <property type="molecule type" value="Genomic_DNA"/>
</dbReference>
<feature type="compositionally biased region" description="Basic residues" evidence="2">
    <location>
        <begin position="76"/>
        <end position="86"/>
    </location>
</feature>
<accession>A0A8S9P8M0</accession>
<evidence type="ECO:0000313" key="4">
    <source>
        <dbReference type="Proteomes" id="UP000712600"/>
    </source>
</evidence>
<feature type="compositionally biased region" description="Basic residues" evidence="2">
    <location>
        <begin position="305"/>
        <end position="317"/>
    </location>
</feature>
<evidence type="ECO:0000313" key="3">
    <source>
        <dbReference type="EMBL" id="KAF3511315.1"/>
    </source>
</evidence>
<evidence type="ECO:0000256" key="2">
    <source>
        <dbReference type="SAM" id="MobiDB-lite"/>
    </source>
</evidence>
<feature type="compositionally biased region" description="Low complexity" evidence="2">
    <location>
        <begin position="354"/>
        <end position="369"/>
    </location>
</feature>
<feature type="region of interest" description="Disordered" evidence="2">
    <location>
        <begin position="759"/>
        <end position="887"/>
    </location>
</feature>
<feature type="compositionally biased region" description="Basic residues" evidence="2">
    <location>
        <begin position="110"/>
        <end position="120"/>
    </location>
</feature>
<evidence type="ECO:0000256" key="1">
    <source>
        <dbReference type="SAM" id="Coils"/>
    </source>
</evidence>
<feature type="compositionally biased region" description="Basic and acidic residues" evidence="2">
    <location>
        <begin position="276"/>
        <end position="287"/>
    </location>
</feature>
<feature type="compositionally biased region" description="Basic and acidic residues" evidence="2">
    <location>
        <begin position="1176"/>
        <end position="1199"/>
    </location>
</feature>
<comment type="caution">
    <text evidence="3">The sequence shown here is derived from an EMBL/GenBank/DDBJ whole genome shotgun (WGS) entry which is preliminary data.</text>
</comment>
<reference evidence="3" key="1">
    <citation type="submission" date="2019-12" db="EMBL/GenBank/DDBJ databases">
        <title>Genome sequencing and annotation of Brassica cretica.</title>
        <authorList>
            <person name="Studholme D.J."/>
            <person name="Sarris P."/>
        </authorList>
    </citation>
    <scope>NUCLEOTIDE SEQUENCE</scope>
    <source>
        <strain evidence="3">PFS-109/04</strain>
        <tissue evidence="3">Leaf</tissue>
    </source>
</reference>
<name>A0A8S9P8M0_BRACR</name>
<feature type="compositionally biased region" description="Basic and acidic residues" evidence="2">
    <location>
        <begin position="835"/>
        <end position="844"/>
    </location>
</feature>
<dbReference type="Proteomes" id="UP000712600">
    <property type="component" value="Unassembled WGS sequence"/>
</dbReference>
<proteinExistence type="predicted"/>
<feature type="region of interest" description="Disordered" evidence="2">
    <location>
        <begin position="21"/>
        <end position="171"/>
    </location>
</feature>
<feature type="compositionally biased region" description="Acidic residues" evidence="2">
    <location>
        <begin position="814"/>
        <end position="825"/>
    </location>
</feature>
<keyword evidence="1" id="KW-0175">Coiled coil</keyword>
<feature type="region of interest" description="Disordered" evidence="2">
    <location>
        <begin position="1176"/>
        <end position="1307"/>
    </location>
</feature>
<feature type="coiled-coil region" evidence="1">
    <location>
        <begin position="979"/>
        <end position="1033"/>
    </location>
</feature>
<sequence length="1307" mass="143578">MDGVPDLSALLKGKLQLLTKKSTTVDPQGPSNSGVDVTSEGGGTSREGDSKEGASREEGPIAIDQGGRAETSASGPKKKKKTKRTKVGATEEVPPEESASLDATSEGSKAKKKKDGRKRSRGGEASSADRGEGLAEGQEAVLVGAASDGHPRKRTKRSVEAEPRPSTSDANAADATLVDAFVIRIPIAYPEKFFESAQAIAAHRHLRWPDLSRKWIRRQQARIARVDWESRLPCVLGPRKSRLPLCTRKQQRLLDKAREMDGVPDLSACGGTSREGASKEGASREEGPIAFDQGGRQRLLLQGSKAKKKKDGGKRSRGGAEGQEAVLVRAASDGHPRKRTKRFVEAEPRPSTSDANAADAVLVDAVVEASGTPENLSEERRNTCLREGGSGGEPARSTLDSSTRKRSGSEGSVAKRKRIEFPDHVEFSYNETTPLILNPLRCTELTRQIRGGTKEMPQLEDLYFKNEYIDAASSRARSDGSMNFLVDKNDSALKQTMIQLGSTEKLAQARLKAIERVRAQHKKANKKAAKEKEVLRVKFEELEGKLKSAGAAKKELARENTRLEQAAATLEKEKTELLEERDAAVEKLIGERQRLRDSRGLEVTRERERVEAAMVEKANRCFGRVRDHFTRLDAFGKAKNLYGQASETKKCLEMIKASGAEIPQEMIDVFAEQEKFYVAEATKFCVGPLSDSDLTLSPRVLPSRFVEDRFRASFDPYGSNVNLIRPGTVSQLITSLEITEEPSEEPLVDVTSVPAEHVEVPEGGGLGERPENKNLEEVPGKDNLEVGNIPVREEETENVGIEDPVLVSDSSSEGLEDEEEEDDRLEETSPSQPIEEEKTNEVGNRDVPSPPAVASLAPVPTRVEDPTAAATEDPVGSSALGTPEERIEFPDRVEFSYNETTPLILNPLRCAELTRQIRGGTKEMPQLEDLYFKNEYIDAASSRARSDGSMNFLVEKYDHALKQTMIQLGSSEKLAQARLKAIERVRAEHKKANEKASKKKEVLRVKFEELEAAATLDKEKTELLEERDAAVEKLIGERQCLRDSRGLKVTRERERVEAAMVEKANRCFGRVRDHFTRLDTFGKAKNMYGQASGTKKCLQMIKASGMEIPQEMIDVFAEQEKLYEAEATKFCVGLKRRLIRPGTVSQLITSLEITEEPSEEPLVDVTSVPAEHVEVLEGGGLDERPENENREEVPGKDNLETGSTPVREEETENMGIKDPVLVSDSSSEGREDKEEEDDRVEETSLSQPVEEETTNEVGNRDVPPPPAVASLVPVPTRVEDPTAAATEDPVGPSALGTPEEVGQDSAP</sequence>
<gene>
    <name evidence="3" type="ORF">F2Q69_00006155</name>
</gene>
<feature type="compositionally biased region" description="Basic and acidic residues" evidence="2">
    <location>
        <begin position="768"/>
        <end position="784"/>
    </location>
</feature>